<name>A0ABX2U4M6_9BURK</name>
<evidence type="ECO:0000256" key="2">
    <source>
        <dbReference type="ARBA" id="ARBA00022729"/>
    </source>
</evidence>
<proteinExistence type="predicted"/>
<reference evidence="8 9" key="1">
    <citation type="submission" date="2016-02" db="EMBL/GenBank/DDBJ databases">
        <title>Draft genome sequence of Hydrogenophaga sp. LPB0072.</title>
        <authorList>
            <person name="Shin S.-K."/>
            <person name="Yi H."/>
        </authorList>
    </citation>
    <scope>NUCLEOTIDE SEQUENCE [LARGE SCALE GENOMIC DNA]</scope>
    <source>
        <strain evidence="8 9">LPB0072</strain>
    </source>
</reference>
<dbReference type="EMBL" id="LVWD01000026">
    <property type="protein sequence ID" value="OAD41070.1"/>
    <property type="molecule type" value="Genomic_DNA"/>
</dbReference>
<protein>
    <recommendedName>
        <fullName evidence="10">Sugar transporter</fullName>
    </recommendedName>
</protein>
<evidence type="ECO:0000256" key="6">
    <source>
        <dbReference type="ARBA" id="ARBA00023288"/>
    </source>
</evidence>
<feature type="region of interest" description="Disordered" evidence="7">
    <location>
        <begin position="45"/>
        <end position="68"/>
    </location>
</feature>
<evidence type="ECO:0000256" key="3">
    <source>
        <dbReference type="ARBA" id="ARBA00023136"/>
    </source>
</evidence>
<comment type="subcellular location">
    <subcellularLocation>
        <location evidence="1">Cell outer membrane</location>
        <topology evidence="1">Lipid-anchor</topology>
    </subcellularLocation>
</comment>
<evidence type="ECO:0000313" key="8">
    <source>
        <dbReference type="EMBL" id="OAD41070.1"/>
    </source>
</evidence>
<sequence>MINTHRILGALSVPTRPLVVAALMGAGLLVAGCGQKGPLYLPTDTGVQAKPSKPAIEDGAKVKDQPLR</sequence>
<dbReference type="InterPro" id="IPR032831">
    <property type="entry name" value="LptM_cons"/>
</dbReference>
<keyword evidence="6" id="KW-0449">Lipoprotein</keyword>
<keyword evidence="5" id="KW-0998">Cell outer membrane</keyword>
<feature type="compositionally biased region" description="Basic and acidic residues" evidence="7">
    <location>
        <begin position="55"/>
        <end position="68"/>
    </location>
</feature>
<evidence type="ECO:0000256" key="7">
    <source>
        <dbReference type="SAM" id="MobiDB-lite"/>
    </source>
</evidence>
<accession>A0ABX2U4M6</accession>
<evidence type="ECO:0000256" key="5">
    <source>
        <dbReference type="ARBA" id="ARBA00023237"/>
    </source>
</evidence>
<organism evidence="8 9">
    <name type="scientific">Hydrogenophaga crassostreae</name>
    <dbReference type="NCBI Taxonomy" id="1763535"/>
    <lineage>
        <taxon>Bacteria</taxon>
        <taxon>Pseudomonadati</taxon>
        <taxon>Pseudomonadota</taxon>
        <taxon>Betaproteobacteria</taxon>
        <taxon>Burkholderiales</taxon>
        <taxon>Comamonadaceae</taxon>
        <taxon>Hydrogenophaga</taxon>
    </lineage>
</organism>
<keyword evidence="4" id="KW-0564">Palmitate</keyword>
<gene>
    <name evidence="8" type="ORF">LPB72_14175</name>
</gene>
<evidence type="ECO:0000256" key="4">
    <source>
        <dbReference type="ARBA" id="ARBA00023139"/>
    </source>
</evidence>
<evidence type="ECO:0000313" key="9">
    <source>
        <dbReference type="Proteomes" id="UP000185657"/>
    </source>
</evidence>
<keyword evidence="3" id="KW-0472">Membrane</keyword>
<dbReference type="NCBIfam" id="NF047847">
    <property type="entry name" value="SS_mature_LptM"/>
    <property type="match status" value="1"/>
</dbReference>
<dbReference type="Pfam" id="PF13627">
    <property type="entry name" value="LptM_cons"/>
    <property type="match status" value="1"/>
</dbReference>
<dbReference type="Proteomes" id="UP000185657">
    <property type="component" value="Unassembled WGS sequence"/>
</dbReference>
<keyword evidence="9" id="KW-1185">Reference proteome</keyword>
<comment type="caution">
    <text evidence="8">The sequence shown here is derived from an EMBL/GenBank/DDBJ whole genome shotgun (WGS) entry which is preliminary data.</text>
</comment>
<dbReference type="RefSeq" id="WP_082876988.1">
    <property type="nucleotide sequence ID" value="NZ_CP017476.1"/>
</dbReference>
<evidence type="ECO:0000256" key="1">
    <source>
        <dbReference type="ARBA" id="ARBA00004459"/>
    </source>
</evidence>
<dbReference type="PROSITE" id="PS51257">
    <property type="entry name" value="PROKAR_LIPOPROTEIN"/>
    <property type="match status" value="1"/>
</dbReference>
<keyword evidence="2" id="KW-0732">Signal</keyword>
<evidence type="ECO:0008006" key="10">
    <source>
        <dbReference type="Google" id="ProtNLM"/>
    </source>
</evidence>